<feature type="transmembrane region" description="Helical" evidence="12">
    <location>
        <begin position="46"/>
        <end position="65"/>
    </location>
</feature>
<evidence type="ECO:0000256" key="12">
    <source>
        <dbReference type="SAM" id="Phobius"/>
    </source>
</evidence>
<evidence type="ECO:0000256" key="10">
    <source>
        <dbReference type="ARBA" id="ARBA00023012"/>
    </source>
</evidence>
<evidence type="ECO:0000256" key="6">
    <source>
        <dbReference type="ARBA" id="ARBA00022679"/>
    </source>
</evidence>
<comment type="caution">
    <text evidence="15">The sequence shown here is derived from an EMBL/GenBank/DDBJ whole genome shotgun (WGS) entry which is preliminary data.</text>
</comment>
<dbReference type="Gene3D" id="3.30.450.20">
    <property type="entry name" value="PAS domain"/>
    <property type="match status" value="1"/>
</dbReference>
<dbReference type="Gene3D" id="1.10.287.130">
    <property type="match status" value="1"/>
</dbReference>
<comment type="catalytic activity">
    <reaction evidence="1">
        <text>ATP + protein L-histidine = ADP + protein N-phospho-L-histidine.</text>
        <dbReference type="EC" id="2.7.13.3"/>
    </reaction>
</comment>
<gene>
    <name evidence="15" type="ORF">DX908_10270</name>
</gene>
<dbReference type="Pfam" id="PF00512">
    <property type="entry name" value="HisKA"/>
    <property type="match status" value="1"/>
</dbReference>
<evidence type="ECO:0000256" key="8">
    <source>
        <dbReference type="ARBA" id="ARBA00022777"/>
    </source>
</evidence>
<dbReference type="InterPro" id="IPR035965">
    <property type="entry name" value="PAS-like_dom_sf"/>
</dbReference>
<evidence type="ECO:0000313" key="16">
    <source>
        <dbReference type="Proteomes" id="UP000264589"/>
    </source>
</evidence>
<keyword evidence="12" id="KW-1133">Transmembrane helix</keyword>
<reference evidence="15 16" key="1">
    <citation type="submission" date="2018-08" db="EMBL/GenBank/DDBJ databases">
        <title>Parvularcula sp. SM1705, isolated from surface water of the South Sea China.</title>
        <authorList>
            <person name="Sun L."/>
        </authorList>
    </citation>
    <scope>NUCLEOTIDE SEQUENCE [LARGE SCALE GENOMIC DNA]</scope>
    <source>
        <strain evidence="15 16">SM1705</strain>
    </source>
</reference>
<keyword evidence="7" id="KW-0547">Nucleotide-binding</keyword>
<dbReference type="OrthoDB" id="9813151at2"/>
<evidence type="ECO:0000256" key="11">
    <source>
        <dbReference type="ARBA" id="ARBA00023136"/>
    </source>
</evidence>
<name>A0A371RJL7_9PROT</name>
<keyword evidence="4" id="KW-1003">Cell membrane</keyword>
<evidence type="ECO:0000259" key="13">
    <source>
        <dbReference type="PROSITE" id="PS50109"/>
    </source>
</evidence>
<evidence type="ECO:0000259" key="14">
    <source>
        <dbReference type="PROSITE" id="PS50112"/>
    </source>
</evidence>
<dbReference type="InterPro" id="IPR036097">
    <property type="entry name" value="HisK_dim/P_sf"/>
</dbReference>
<dbReference type="SMART" id="SM00387">
    <property type="entry name" value="HATPase_c"/>
    <property type="match status" value="1"/>
</dbReference>
<keyword evidence="8" id="KW-0418">Kinase</keyword>
<proteinExistence type="predicted"/>
<evidence type="ECO:0000313" key="15">
    <source>
        <dbReference type="EMBL" id="RFB05616.1"/>
    </source>
</evidence>
<keyword evidence="16" id="KW-1185">Reference proteome</keyword>
<dbReference type="EMBL" id="QUQO01000001">
    <property type="protein sequence ID" value="RFB05616.1"/>
    <property type="molecule type" value="Genomic_DNA"/>
</dbReference>
<keyword evidence="12" id="KW-0812">Transmembrane</keyword>
<dbReference type="InterPro" id="IPR003661">
    <property type="entry name" value="HisK_dim/P_dom"/>
</dbReference>
<evidence type="ECO:0000256" key="4">
    <source>
        <dbReference type="ARBA" id="ARBA00022475"/>
    </source>
</evidence>
<organism evidence="15 16">
    <name type="scientific">Parvularcula marina</name>
    <dbReference type="NCBI Taxonomy" id="2292771"/>
    <lineage>
        <taxon>Bacteria</taxon>
        <taxon>Pseudomonadati</taxon>
        <taxon>Pseudomonadota</taxon>
        <taxon>Alphaproteobacteria</taxon>
        <taxon>Parvularculales</taxon>
        <taxon>Parvularculaceae</taxon>
        <taxon>Parvularcula</taxon>
    </lineage>
</organism>
<dbReference type="CDD" id="cd00082">
    <property type="entry name" value="HisKA"/>
    <property type="match status" value="1"/>
</dbReference>
<dbReference type="GO" id="GO:0016036">
    <property type="term" value="P:cellular response to phosphate starvation"/>
    <property type="evidence" value="ECO:0007669"/>
    <property type="project" value="TreeGrafter"/>
</dbReference>
<dbReference type="GO" id="GO:0004721">
    <property type="term" value="F:phosphoprotein phosphatase activity"/>
    <property type="evidence" value="ECO:0007669"/>
    <property type="project" value="TreeGrafter"/>
</dbReference>
<dbReference type="GO" id="GO:0005524">
    <property type="term" value="F:ATP binding"/>
    <property type="evidence" value="ECO:0007669"/>
    <property type="project" value="UniProtKB-KW"/>
</dbReference>
<keyword evidence="10" id="KW-0902">Two-component regulatory system</keyword>
<dbReference type="Proteomes" id="UP000264589">
    <property type="component" value="Unassembled WGS sequence"/>
</dbReference>
<feature type="transmembrane region" description="Helical" evidence="12">
    <location>
        <begin position="20"/>
        <end position="40"/>
    </location>
</feature>
<comment type="subcellular location">
    <subcellularLocation>
        <location evidence="2">Cell membrane</location>
    </subcellularLocation>
</comment>
<evidence type="ECO:0000256" key="2">
    <source>
        <dbReference type="ARBA" id="ARBA00004236"/>
    </source>
</evidence>
<dbReference type="GO" id="GO:0005886">
    <property type="term" value="C:plasma membrane"/>
    <property type="evidence" value="ECO:0007669"/>
    <property type="project" value="UniProtKB-SubCell"/>
</dbReference>
<dbReference type="InterPro" id="IPR004358">
    <property type="entry name" value="Sig_transdc_His_kin-like_C"/>
</dbReference>
<dbReference type="RefSeq" id="WP_116392250.1">
    <property type="nucleotide sequence ID" value="NZ_QUQO01000001.1"/>
</dbReference>
<dbReference type="AlphaFoldDB" id="A0A371RJL7"/>
<keyword evidence="9" id="KW-0067">ATP-binding</keyword>
<evidence type="ECO:0000256" key="7">
    <source>
        <dbReference type="ARBA" id="ARBA00022741"/>
    </source>
</evidence>
<dbReference type="FunCoup" id="A0A371RJL7">
    <property type="interactions" value="560"/>
</dbReference>
<protein>
    <recommendedName>
        <fullName evidence="3">histidine kinase</fullName>
        <ecNumber evidence="3">2.7.13.3</ecNumber>
    </recommendedName>
</protein>
<dbReference type="Pfam" id="PF13188">
    <property type="entry name" value="PAS_8"/>
    <property type="match status" value="1"/>
</dbReference>
<keyword evidence="11 12" id="KW-0472">Membrane</keyword>
<dbReference type="SUPFAM" id="SSF47384">
    <property type="entry name" value="Homodimeric domain of signal transducing histidine kinase"/>
    <property type="match status" value="1"/>
</dbReference>
<evidence type="ECO:0000256" key="1">
    <source>
        <dbReference type="ARBA" id="ARBA00000085"/>
    </source>
</evidence>
<dbReference type="GO" id="GO:0000155">
    <property type="term" value="F:phosphorelay sensor kinase activity"/>
    <property type="evidence" value="ECO:0007669"/>
    <property type="project" value="InterPro"/>
</dbReference>
<dbReference type="InterPro" id="IPR050351">
    <property type="entry name" value="BphY/WalK/GraS-like"/>
</dbReference>
<dbReference type="InterPro" id="IPR003594">
    <property type="entry name" value="HATPase_dom"/>
</dbReference>
<dbReference type="PROSITE" id="PS50112">
    <property type="entry name" value="PAS"/>
    <property type="match status" value="1"/>
</dbReference>
<dbReference type="Pfam" id="PF02518">
    <property type="entry name" value="HATPase_c"/>
    <property type="match status" value="1"/>
</dbReference>
<dbReference type="PRINTS" id="PR00344">
    <property type="entry name" value="BCTRLSENSOR"/>
</dbReference>
<dbReference type="InterPro" id="IPR036890">
    <property type="entry name" value="HATPase_C_sf"/>
</dbReference>
<dbReference type="PANTHER" id="PTHR45453">
    <property type="entry name" value="PHOSPHATE REGULON SENSOR PROTEIN PHOR"/>
    <property type="match status" value="1"/>
</dbReference>
<accession>A0A371RJL7</accession>
<evidence type="ECO:0000256" key="3">
    <source>
        <dbReference type="ARBA" id="ARBA00012438"/>
    </source>
</evidence>
<dbReference type="SMART" id="SM00091">
    <property type="entry name" value="PAS"/>
    <property type="match status" value="1"/>
</dbReference>
<dbReference type="InterPro" id="IPR005467">
    <property type="entry name" value="His_kinase_dom"/>
</dbReference>
<dbReference type="SUPFAM" id="SSF55874">
    <property type="entry name" value="ATPase domain of HSP90 chaperone/DNA topoisomerase II/histidine kinase"/>
    <property type="match status" value="1"/>
</dbReference>
<feature type="domain" description="Histidine kinase" evidence="13">
    <location>
        <begin position="207"/>
        <end position="455"/>
    </location>
</feature>
<dbReference type="PROSITE" id="PS50109">
    <property type="entry name" value="HIS_KIN"/>
    <property type="match status" value="1"/>
</dbReference>
<evidence type="ECO:0000256" key="5">
    <source>
        <dbReference type="ARBA" id="ARBA00022553"/>
    </source>
</evidence>
<dbReference type="EC" id="2.7.13.3" evidence="3"/>
<keyword evidence="5" id="KW-0597">Phosphoprotein</keyword>
<keyword evidence="6" id="KW-0808">Transferase</keyword>
<dbReference type="FunFam" id="1.10.287.130:FF:000008">
    <property type="entry name" value="Two-component sensor histidine kinase"/>
    <property type="match status" value="1"/>
</dbReference>
<dbReference type="SMART" id="SM00388">
    <property type="entry name" value="HisKA"/>
    <property type="match status" value="1"/>
</dbReference>
<feature type="domain" description="PAS" evidence="14">
    <location>
        <begin position="85"/>
        <end position="121"/>
    </location>
</feature>
<sequence length="474" mass="51717">MINKVDDKGELPIFRARSRAGDFIFCGTIGVICLISALFFAHGSVLAGGIIAGGYLIALILRYSLLSDAPAVRAGTNVSEEQLELIERLRALLNALPQPVMLLNDEGSIEMSNRASEEMFGKQSTGRHIAAVIRVPKAHEALRTLEATGKPVETEISLTGAQERTALFYAAGLGISNAHDRGAMIVMLRDRTEQKKLERMRTDFVANASHELRTPLASMAGFIETLQGHAKNDPAARERFLEVMAAQADRMLRLVEDLIGLSAIELNETKPLTDKVDLAALTASVTESLQPIAQAKNSELIVETGDVPAMVLGDRHELFRLFQNLCENALKYGVNEETGRATVKVRVGFGHPPAREGYIRTGDSAPQIAVRAGVEEARLVHVQIADNGEGIEPNDLPRLTERFYRVNPQLSRAKGGTGLGLAIVKHILGRHRGGLQIESQLREGSTFTVFFPPLQGEQLPRTLSADKDKRTERA</sequence>
<dbReference type="PANTHER" id="PTHR45453:SF1">
    <property type="entry name" value="PHOSPHATE REGULON SENSOR PROTEIN PHOR"/>
    <property type="match status" value="1"/>
</dbReference>
<dbReference type="SUPFAM" id="SSF55785">
    <property type="entry name" value="PYP-like sensor domain (PAS domain)"/>
    <property type="match status" value="1"/>
</dbReference>
<evidence type="ECO:0000256" key="9">
    <source>
        <dbReference type="ARBA" id="ARBA00022840"/>
    </source>
</evidence>
<dbReference type="InParanoid" id="A0A371RJL7"/>
<dbReference type="Gene3D" id="3.30.565.10">
    <property type="entry name" value="Histidine kinase-like ATPase, C-terminal domain"/>
    <property type="match status" value="1"/>
</dbReference>
<dbReference type="InterPro" id="IPR000014">
    <property type="entry name" value="PAS"/>
</dbReference>